<dbReference type="Proteomes" id="UP000294662">
    <property type="component" value="Unassembled WGS sequence"/>
</dbReference>
<accession>A0A4R5EHN8</accession>
<dbReference type="Gene3D" id="3.60.15.10">
    <property type="entry name" value="Ribonuclease Z/Hydroxyacylglutathione hydrolase-like"/>
    <property type="match status" value="1"/>
</dbReference>
<name>A0A4R5EHN8_9RHOB</name>
<dbReference type="NCBIfam" id="NF001911">
    <property type="entry name" value="PRK00685.1"/>
    <property type="match status" value="1"/>
</dbReference>
<evidence type="ECO:0000313" key="2">
    <source>
        <dbReference type="EMBL" id="TDE33817.1"/>
    </source>
</evidence>
<dbReference type="EMBL" id="SMFP01000025">
    <property type="protein sequence ID" value="TDE33817.1"/>
    <property type="molecule type" value="Genomic_DNA"/>
</dbReference>
<sequence length="231" mass="25259">MKIIWLGHGSFRFETGDHVLLLDPWLTGNPVLPEASHDAATTGATHILLTHAHFDHSVDAVALSKKLDVPVYGQYDLMEFWGESEGIETVGFNKGGTMDLGGGVKVSMVNAEHSSTFATREGLRTGGSEAGYMIHAEGKTIYCSGDTDIMADMEWMGDYYKPDIGILSSGGFFTMDMAKVAYAAKRYFNFKTLIPAHYRTFPVLEQSAETLIAALPDVDVIEPQVMQAIEV</sequence>
<dbReference type="PANTHER" id="PTHR43546:SF3">
    <property type="entry name" value="UPF0173 METAL-DEPENDENT HYDROLASE MJ1163"/>
    <property type="match status" value="1"/>
</dbReference>
<feature type="domain" description="Metallo-beta-lactamase" evidence="1">
    <location>
        <begin position="7"/>
        <end position="197"/>
    </location>
</feature>
<dbReference type="Pfam" id="PF12706">
    <property type="entry name" value="Lactamase_B_2"/>
    <property type="match status" value="1"/>
</dbReference>
<evidence type="ECO:0000313" key="3">
    <source>
        <dbReference type="Proteomes" id="UP000294662"/>
    </source>
</evidence>
<gene>
    <name evidence="2" type="ORF">E1B25_20675</name>
</gene>
<reference evidence="2 3" key="1">
    <citation type="submission" date="2019-03" db="EMBL/GenBank/DDBJ databases">
        <authorList>
            <person name="Zhang S."/>
        </authorList>
    </citation>
    <scope>NUCLEOTIDE SEQUENCE [LARGE SCALE GENOMIC DNA]</scope>
    <source>
        <strain evidence="2 3">S4J41</strain>
    </source>
</reference>
<keyword evidence="3" id="KW-1185">Reference proteome</keyword>
<dbReference type="RefSeq" id="WP_132831485.1">
    <property type="nucleotide sequence ID" value="NZ_SMFP01000025.1"/>
</dbReference>
<dbReference type="OrthoDB" id="9789133at2"/>
<dbReference type="PANTHER" id="PTHR43546">
    <property type="entry name" value="UPF0173 METAL-DEPENDENT HYDROLASE MJ1163-RELATED"/>
    <property type="match status" value="1"/>
</dbReference>
<dbReference type="AlphaFoldDB" id="A0A4R5EHN8"/>
<comment type="caution">
    <text evidence="2">The sequence shown here is derived from an EMBL/GenBank/DDBJ whole genome shotgun (WGS) entry which is preliminary data.</text>
</comment>
<proteinExistence type="predicted"/>
<dbReference type="SUPFAM" id="SSF56281">
    <property type="entry name" value="Metallo-hydrolase/oxidoreductase"/>
    <property type="match status" value="1"/>
</dbReference>
<evidence type="ECO:0000259" key="1">
    <source>
        <dbReference type="SMART" id="SM00849"/>
    </source>
</evidence>
<dbReference type="InterPro" id="IPR050114">
    <property type="entry name" value="UPF0173_UPF0282_UlaG_hydrolase"/>
</dbReference>
<keyword evidence="2" id="KW-0378">Hydrolase</keyword>
<dbReference type="GO" id="GO:0016787">
    <property type="term" value="F:hydrolase activity"/>
    <property type="evidence" value="ECO:0007669"/>
    <property type="project" value="UniProtKB-KW"/>
</dbReference>
<organism evidence="2 3">
    <name type="scientific">Antarcticimicrobium sediminis</name>
    <dbReference type="NCBI Taxonomy" id="2546227"/>
    <lineage>
        <taxon>Bacteria</taxon>
        <taxon>Pseudomonadati</taxon>
        <taxon>Pseudomonadota</taxon>
        <taxon>Alphaproteobacteria</taxon>
        <taxon>Rhodobacterales</taxon>
        <taxon>Paracoccaceae</taxon>
        <taxon>Antarcticimicrobium</taxon>
    </lineage>
</organism>
<dbReference type="InterPro" id="IPR001279">
    <property type="entry name" value="Metallo-B-lactamas"/>
</dbReference>
<dbReference type="SMART" id="SM00849">
    <property type="entry name" value="Lactamase_B"/>
    <property type="match status" value="1"/>
</dbReference>
<protein>
    <submittedName>
        <fullName evidence="2">Metal-dependent hydrolase</fullName>
    </submittedName>
</protein>
<dbReference type="InterPro" id="IPR036866">
    <property type="entry name" value="RibonucZ/Hydroxyglut_hydro"/>
</dbReference>